<dbReference type="Pfam" id="PF25758">
    <property type="entry name" value="TPR_IPO11"/>
    <property type="match status" value="1"/>
</dbReference>
<dbReference type="InterPro" id="IPR011989">
    <property type="entry name" value="ARM-like"/>
</dbReference>
<dbReference type="PANTHER" id="PTHR10997">
    <property type="entry name" value="IMPORTIN-7, 8, 11"/>
    <property type="match status" value="1"/>
</dbReference>
<dbReference type="Pfam" id="PF03810">
    <property type="entry name" value="IBN_N"/>
    <property type="match status" value="1"/>
</dbReference>
<protein>
    <submittedName>
        <fullName evidence="6">Armadillo-type protein</fullName>
    </submittedName>
</protein>
<evidence type="ECO:0000259" key="5">
    <source>
        <dbReference type="PROSITE" id="PS50166"/>
    </source>
</evidence>
<organism evidence="6 7">
    <name type="scientific">Syncephalis pseudoplumigaleata</name>
    <dbReference type="NCBI Taxonomy" id="1712513"/>
    <lineage>
        <taxon>Eukaryota</taxon>
        <taxon>Fungi</taxon>
        <taxon>Fungi incertae sedis</taxon>
        <taxon>Zoopagomycota</taxon>
        <taxon>Zoopagomycotina</taxon>
        <taxon>Zoopagomycetes</taxon>
        <taxon>Zoopagales</taxon>
        <taxon>Piptocephalidaceae</taxon>
        <taxon>Syncephalis</taxon>
    </lineage>
</organism>
<comment type="similarity">
    <text evidence="2">Belongs to the importin beta family.</text>
</comment>
<evidence type="ECO:0000313" key="7">
    <source>
        <dbReference type="Proteomes" id="UP000278143"/>
    </source>
</evidence>
<proteinExistence type="inferred from homology"/>
<evidence type="ECO:0000256" key="2">
    <source>
        <dbReference type="ARBA" id="ARBA00007991"/>
    </source>
</evidence>
<evidence type="ECO:0000313" key="6">
    <source>
        <dbReference type="EMBL" id="RKP26529.1"/>
    </source>
</evidence>
<dbReference type="SMART" id="SM00913">
    <property type="entry name" value="IBN_N"/>
    <property type="match status" value="1"/>
</dbReference>
<name>A0A4V1J1X0_9FUNG</name>
<reference evidence="7" key="1">
    <citation type="journal article" date="2018" name="Nat. Microbiol.">
        <title>Leveraging single-cell genomics to expand the fungal tree of life.</title>
        <authorList>
            <person name="Ahrendt S.R."/>
            <person name="Quandt C.A."/>
            <person name="Ciobanu D."/>
            <person name="Clum A."/>
            <person name="Salamov A."/>
            <person name="Andreopoulos B."/>
            <person name="Cheng J.F."/>
            <person name="Woyke T."/>
            <person name="Pelin A."/>
            <person name="Henrissat B."/>
            <person name="Reynolds N.K."/>
            <person name="Benny G.L."/>
            <person name="Smith M.E."/>
            <person name="James T.Y."/>
            <person name="Grigoriev I.V."/>
        </authorList>
    </citation>
    <scope>NUCLEOTIDE SEQUENCE [LARGE SCALE GENOMIC DNA]</scope>
    <source>
        <strain evidence="7">Benny S71-1</strain>
    </source>
</reference>
<dbReference type="PANTHER" id="PTHR10997:SF7">
    <property type="entry name" value="IMPORTIN-11"/>
    <property type="match status" value="1"/>
</dbReference>
<keyword evidence="4" id="KW-0539">Nucleus</keyword>
<dbReference type="GO" id="GO:0005829">
    <property type="term" value="C:cytosol"/>
    <property type="evidence" value="ECO:0007669"/>
    <property type="project" value="TreeGrafter"/>
</dbReference>
<comment type="subcellular location">
    <subcellularLocation>
        <location evidence="1">Nucleus</location>
    </subcellularLocation>
</comment>
<dbReference type="OrthoDB" id="361693at2759"/>
<keyword evidence="7" id="KW-1185">Reference proteome</keyword>
<dbReference type="Proteomes" id="UP000278143">
    <property type="component" value="Unassembled WGS sequence"/>
</dbReference>
<keyword evidence="3" id="KW-0813">Transport</keyword>
<dbReference type="GO" id="GO:0031267">
    <property type="term" value="F:small GTPase binding"/>
    <property type="evidence" value="ECO:0007669"/>
    <property type="project" value="InterPro"/>
</dbReference>
<dbReference type="SUPFAM" id="SSF48371">
    <property type="entry name" value="ARM repeat"/>
    <property type="match status" value="1"/>
</dbReference>
<dbReference type="AlphaFoldDB" id="A0A4V1J1X0"/>
<dbReference type="PROSITE" id="PS50166">
    <property type="entry name" value="IMPORTIN_B_NT"/>
    <property type="match status" value="1"/>
</dbReference>
<sequence length="748" mass="85397">MDPSANARDRLLYALQEIASQDPARLQAAEDLLREWASETGYFSTLQDIFLNKALDQQIRWQAVIQLKNGIGRYWRRSAKNALQREEKAMIRGRLFENIDEEVPQLAIQNAVIVSKIARCDFPMEWDNLLQTLLSMIQSACNLADPSRARLIKQRALYTLHLVVKSLCSKTLTASRKAFQEISPELFYHVGQIYHMHVEQWMNAIKQQQPYAAMADDMQVSLVALKCLRRLIAHGFEDFTQAETPLHVILVGKLYLDTQYYRPLPFVLAPKSMAVMHTYWQIIVAQGQQRILGQPIASPVVERCLIQGMSLLRALIKNTMYTPQKGAKTFQETSEARTILDQQLLTPEFASSCLETVVGQFLSLSSTDMAAWEDDPEGWLSEEAADPYEFKLRKCAEKLFMDMITQFRELLAPFVVSMLEKVSDRTDPPGLLLKDAVYCAVGLGAHDLYEGLNFEEWLQHRLYAELDSLDPGQPLLRRRIAWLIGEWISVKVSKSARPAIYRLIIALMRPEEAMVVRLTAAESLRQYILYWEFDPVDFSPHLEEAVNSLAQILRDVDEAETRMRILNCLSIIVERMEHEVGCRHRCLLSDSVPLHALVLPLVRLCVDPNTPEFVYLGEEALDLWWVTVQNTPQLTSEMVEVLPMAMALLEHGSDSFVIALRIVESYLLLDAEYLLTQHGEQLLATMTNLLDGVRVRAVRGMLQLVERITEKAPATLYGPIMISTGLLQTMIRVTLETEVRSMVHHHCM</sequence>
<evidence type="ECO:0000256" key="3">
    <source>
        <dbReference type="ARBA" id="ARBA00022448"/>
    </source>
</evidence>
<dbReference type="InterPro" id="IPR058669">
    <property type="entry name" value="TPR_IPO7/11-like"/>
</dbReference>
<evidence type="ECO:0000256" key="1">
    <source>
        <dbReference type="ARBA" id="ARBA00004123"/>
    </source>
</evidence>
<dbReference type="EMBL" id="KZ989401">
    <property type="protein sequence ID" value="RKP26529.1"/>
    <property type="molecule type" value="Genomic_DNA"/>
</dbReference>
<dbReference type="GO" id="GO:0005635">
    <property type="term" value="C:nuclear envelope"/>
    <property type="evidence" value="ECO:0007669"/>
    <property type="project" value="TreeGrafter"/>
</dbReference>
<gene>
    <name evidence="6" type="ORF">SYNPS1DRAFT_14071</name>
</gene>
<dbReference type="InterPro" id="IPR016024">
    <property type="entry name" value="ARM-type_fold"/>
</dbReference>
<accession>A0A4V1J1X0</accession>
<feature type="domain" description="Importin N-terminal" evidence="5">
    <location>
        <begin position="29"/>
        <end position="101"/>
    </location>
</feature>
<dbReference type="Gene3D" id="1.25.10.10">
    <property type="entry name" value="Leucine-rich Repeat Variant"/>
    <property type="match status" value="1"/>
</dbReference>
<evidence type="ECO:0000256" key="4">
    <source>
        <dbReference type="ARBA" id="ARBA00023242"/>
    </source>
</evidence>
<dbReference type="GO" id="GO:0006606">
    <property type="term" value="P:protein import into nucleus"/>
    <property type="evidence" value="ECO:0007669"/>
    <property type="project" value="TreeGrafter"/>
</dbReference>
<dbReference type="InterPro" id="IPR001494">
    <property type="entry name" value="Importin-beta_N"/>
</dbReference>